<dbReference type="EMBL" id="KQ085976">
    <property type="protein sequence ID" value="KLO12482.1"/>
    <property type="molecule type" value="Genomic_DNA"/>
</dbReference>
<dbReference type="PANTHER" id="PTHR13379:SF0">
    <property type="entry name" value="UPF0415 PROTEIN C7ORF25"/>
    <property type="match status" value="1"/>
</dbReference>
<dbReference type="AlphaFoldDB" id="A0A0H2RLP1"/>
<evidence type="ECO:0000313" key="3">
    <source>
        <dbReference type="Proteomes" id="UP000053477"/>
    </source>
</evidence>
<feature type="region of interest" description="Disordered" evidence="1">
    <location>
        <begin position="582"/>
        <end position="610"/>
    </location>
</feature>
<evidence type="ECO:0008006" key="4">
    <source>
        <dbReference type="Google" id="ProtNLM"/>
    </source>
</evidence>
<keyword evidence="3" id="KW-1185">Reference proteome</keyword>
<evidence type="ECO:0000313" key="2">
    <source>
        <dbReference type="EMBL" id="KLO12482.1"/>
    </source>
</evidence>
<feature type="compositionally biased region" description="Basic and acidic residues" evidence="1">
    <location>
        <begin position="398"/>
        <end position="410"/>
    </location>
</feature>
<protein>
    <recommendedName>
        <fullName evidence="4">DUF1308 domain-containing protein</fullName>
    </recommendedName>
</protein>
<dbReference type="OrthoDB" id="14527at2759"/>
<proteinExistence type="predicted"/>
<dbReference type="Proteomes" id="UP000053477">
    <property type="component" value="Unassembled WGS sequence"/>
</dbReference>
<organism evidence="2 3">
    <name type="scientific">Schizopora paradoxa</name>
    <dbReference type="NCBI Taxonomy" id="27342"/>
    <lineage>
        <taxon>Eukaryota</taxon>
        <taxon>Fungi</taxon>
        <taxon>Dikarya</taxon>
        <taxon>Basidiomycota</taxon>
        <taxon>Agaricomycotina</taxon>
        <taxon>Agaricomycetes</taxon>
        <taxon>Hymenochaetales</taxon>
        <taxon>Schizoporaceae</taxon>
        <taxon>Schizopora</taxon>
    </lineage>
</organism>
<dbReference type="PANTHER" id="PTHR13379">
    <property type="entry name" value="UNCHARACTERIZED DUF1308"/>
    <property type="match status" value="1"/>
</dbReference>
<evidence type="ECO:0000256" key="1">
    <source>
        <dbReference type="SAM" id="MobiDB-lite"/>
    </source>
</evidence>
<reference evidence="2 3" key="1">
    <citation type="submission" date="2015-04" db="EMBL/GenBank/DDBJ databases">
        <title>Complete genome sequence of Schizopora paradoxa KUC8140, a cosmopolitan wood degrader in East Asia.</title>
        <authorList>
            <consortium name="DOE Joint Genome Institute"/>
            <person name="Min B."/>
            <person name="Park H."/>
            <person name="Jang Y."/>
            <person name="Kim J.-J."/>
            <person name="Kim K.H."/>
            <person name="Pangilinan J."/>
            <person name="Lipzen A."/>
            <person name="Riley R."/>
            <person name="Grigoriev I.V."/>
            <person name="Spatafora J.W."/>
            <person name="Choi I.-G."/>
        </authorList>
    </citation>
    <scope>NUCLEOTIDE SEQUENCE [LARGE SCALE GENOMIC DNA]</scope>
    <source>
        <strain evidence="2 3">KUC8140</strain>
    </source>
</reference>
<gene>
    <name evidence="2" type="ORF">SCHPADRAFT_998068</name>
</gene>
<feature type="region of interest" description="Disordered" evidence="1">
    <location>
        <begin position="386"/>
        <end position="442"/>
    </location>
</feature>
<sequence length="704" mass="78511">MQDLHKTKEKLQEIFDTIPLLRNEFQPLPILDVHNAVPVEASYNTITGLNAFRESVRHDICAIDKHIAAHKTSISGVRGDILPPPVNAPYIIAVWNEIIKASAPLLAIGRMFLVKSATAQRVKASRKSKSVGRPEEVKVDVVADNGRSWIRVNTIKNSRLLAEFREFDSYCTDSDSDPEGEGDIPPVQTLDDNSSNAVLENSVMKMGRALMEAASLHTVVDRSTGLTVHPKVTLHLTRLTLRVTSLKVLRDEGLILPSLHTLHGEVEDDVLLDKTQEDRITKIIRELMGMGLEVVLGEYVDNSSSDTQPSTRDAAILGSVVLSPTRNINLDLSVLVALVSDITHAPLPTDQKDAVDRFIAVQQEQARIDERRRVQKELAMVRKAIRDVQKQGNTRGNARHEKTDQRRDGDFNLTDSTFGSKSLRHDKSTSTSHPRALASQAMQERRSGLFDEIVEQLQKTTNNDYESQFWTTPDVRDRFLRIVSIIGGPKEKKRAEALFFNLNDSPCVESSPEALKDVNEAKRVFWEETRHVDRRANVVPVHVLDDCEAYPVAEVNDDPKDFWLAMLRTCRRLLADQPVPHPRSLLDVSLPETHGAAPSSDMERASVTKTNSRLTAHTVASFLHGASRRSTTLTANRASVRELLKEMSADGWVPKARGLRVGEHVINQQHDDSVDGPQGTDEAVAIWVVEPRSLAEGMRSDFQA</sequence>
<dbReference type="InParanoid" id="A0A0H2RLP1"/>
<accession>A0A0H2RLP1</accession>
<name>A0A0H2RLP1_9AGAM</name>